<evidence type="ECO:0000313" key="9">
    <source>
        <dbReference type="Proteomes" id="UP001151699"/>
    </source>
</evidence>
<proteinExistence type="predicted"/>
<gene>
    <name evidence="8" type="primary">HINFP</name>
    <name evidence="8" type="ORF">Bhyg_16849</name>
</gene>
<dbReference type="SUPFAM" id="SSF57667">
    <property type="entry name" value="beta-beta-alpha zinc fingers"/>
    <property type="match status" value="3"/>
</dbReference>
<evidence type="ECO:0000256" key="3">
    <source>
        <dbReference type="ARBA" id="ARBA00022771"/>
    </source>
</evidence>
<feature type="region of interest" description="Disordered" evidence="6">
    <location>
        <begin position="1"/>
        <end position="21"/>
    </location>
</feature>
<feature type="region of interest" description="Disordered" evidence="6">
    <location>
        <begin position="528"/>
        <end position="565"/>
    </location>
</feature>
<dbReference type="Proteomes" id="UP001151699">
    <property type="component" value="Unassembled WGS sequence"/>
</dbReference>
<name>A0A9Q0ML10_9DIPT</name>
<dbReference type="GO" id="GO:0008270">
    <property type="term" value="F:zinc ion binding"/>
    <property type="evidence" value="ECO:0007669"/>
    <property type="project" value="UniProtKB-KW"/>
</dbReference>
<keyword evidence="3 5" id="KW-0863">Zinc-finger</keyword>
<accession>A0A9Q0ML10</accession>
<dbReference type="AlphaFoldDB" id="A0A9Q0ML10"/>
<evidence type="ECO:0000256" key="4">
    <source>
        <dbReference type="ARBA" id="ARBA00022833"/>
    </source>
</evidence>
<feature type="domain" description="C2H2-type" evidence="7">
    <location>
        <begin position="289"/>
        <end position="316"/>
    </location>
</feature>
<dbReference type="EMBL" id="WJQU01001980">
    <property type="protein sequence ID" value="KAJ6633485.1"/>
    <property type="molecule type" value="Genomic_DNA"/>
</dbReference>
<dbReference type="PROSITE" id="PS00028">
    <property type="entry name" value="ZINC_FINGER_C2H2_1"/>
    <property type="match status" value="4"/>
</dbReference>
<dbReference type="Pfam" id="PF00096">
    <property type="entry name" value="zf-C2H2"/>
    <property type="match status" value="1"/>
</dbReference>
<keyword evidence="9" id="KW-1185">Reference proteome</keyword>
<evidence type="ECO:0000259" key="7">
    <source>
        <dbReference type="PROSITE" id="PS50157"/>
    </source>
</evidence>
<evidence type="ECO:0000256" key="6">
    <source>
        <dbReference type="SAM" id="MobiDB-lite"/>
    </source>
</evidence>
<dbReference type="InterPro" id="IPR036236">
    <property type="entry name" value="Znf_C2H2_sf"/>
</dbReference>
<comment type="caution">
    <text evidence="8">The sequence shown here is derived from an EMBL/GenBank/DDBJ whole genome shotgun (WGS) entry which is preliminary data.</text>
</comment>
<sequence length="630" mass="74155">MGRKIRKTKSVVKRQRAPATPTIKRWTKFSKKNIKDFERCKEWLVEQKNVSHKSPPNHDINDEENSQFDVRKPEGEGKPKAPTVRSAVQCNINILCEWKRCRFEAENLNEFRSHVDEHIANITPQETYDCYWDLCNYKTKDMTEITIHIGFHVYHTNLKNIGECYLQSKDNLPPCVLDSRCRNLIPDEAISYECKWENCDRKFLKINDFMDHIRGHGAHEAKFKRQNENKMFCRWEGCGKTFSIASIFADHRRTHTKEKQCGCPNCGTLFRNFSKFYDHFRRQSETNEFQCGQCLKYFFSMELLRNHQHVHVNRYKCTMCDMTTSSPSGLVQHVRYRHVKEKPFACSQCDYAAVYKHDLDKHKLSVHKVEGTMYECSECEFNTEKLHILRKHFKDNHNERIYSCHICPKKYNFGNLLSNHLMKKHEFRLPQGHSRFNYRQDLDGFFRVQTTRTESLEVTQQIMKPNVVDPADTSDIRYEVSELKVSNSTLKIEVKVKPKETETAPIFYDSSNDENLYFTLPDLNFDSNSEEDRNSVKKDDNVEDLTDSPIESSVEDNTESPLQSQGDIKTNVEGATLDIKHFSVMRRYLKKEKKNNIIIELNDVDESGIVVKTEIVQADEFRMDVENMRN</sequence>
<feature type="domain" description="C2H2-type" evidence="7">
    <location>
        <begin position="315"/>
        <end position="343"/>
    </location>
</feature>
<dbReference type="PROSITE" id="PS50157">
    <property type="entry name" value="ZINC_FINGER_C2H2_2"/>
    <property type="match status" value="6"/>
</dbReference>
<dbReference type="InterPro" id="IPR013087">
    <property type="entry name" value="Znf_C2H2_type"/>
</dbReference>
<dbReference type="PANTHER" id="PTHR24379">
    <property type="entry name" value="KRAB AND ZINC FINGER DOMAIN-CONTAINING"/>
    <property type="match status" value="1"/>
</dbReference>
<feature type="domain" description="C2H2-type" evidence="7">
    <location>
        <begin position="344"/>
        <end position="372"/>
    </location>
</feature>
<feature type="domain" description="C2H2-type" evidence="7">
    <location>
        <begin position="231"/>
        <end position="260"/>
    </location>
</feature>
<protein>
    <submittedName>
        <fullName evidence="8">Histone H4 transcription factor</fullName>
    </submittedName>
</protein>
<feature type="region of interest" description="Disordered" evidence="6">
    <location>
        <begin position="48"/>
        <end position="82"/>
    </location>
</feature>
<evidence type="ECO:0000313" key="8">
    <source>
        <dbReference type="EMBL" id="KAJ6633485.1"/>
    </source>
</evidence>
<dbReference type="OrthoDB" id="10260596at2759"/>
<keyword evidence="2" id="KW-0677">Repeat</keyword>
<feature type="compositionally biased region" description="Basic and acidic residues" evidence="6">
    <location>
        <begin position="69"/>
        <end position="79"/>
    </location>
</feature>
<dbReference type="SMART" id="SM00355">
    <property type="entry name" value="ZnF_C2H2"/>
    <property type="match status" value="9"/>
</dbReference>
<evidence type="ECO:0000256" key="5">
    <source>
        <dbReference type="PROSITE-ProRule" id="PRU00042"/>
    </source>
</evidence>
<feature type="domain" description="C2H2-type" evidence="7">
    <location>
        <begin position="192"/>
        <end position="221"/>
    </location>
</feature>
<dbReference type="PANTHER" id="PTHR24379:SF121">
    <property type="entry name" value="C2H2-TYPE DOMAIN-CONTAINING PROTEIN"/>
    <property type="match status" value="1"/>
</dbReference>
<feature type="domain" description="C2H2-type" evidence="7">
    <location>
        <begin position="402"/>
        <end position="430"/>
    </location>
</feature>
<evidence type="ECO:0000256" key="1">
    <source>
        <dbReference type="ARBA" id="ARBA00022723"/>
    </source>
</evidence>
<evidence type="ECO:0000256" key="2">
    <source>
        <dbReference type="ARBA" id="ARBA00022737"/>
    </source>
</evidence>
<organism evidence="8 9">
    <name type="scientific">Pseudolycoriella hygida</name>
    <dbReference type="NCBI Taxonomy" id="35572"/>
    <lineage>
        <taxon>Eukaryota</taxon>
        <taxon>Metazoa</taxon>
        <taxon>Ecdysozoa</taxon>
        <taxon>Arthropoda</taxon>
        <taxon>Hexapoda</taxon>
        <taxon>Insecta</taxon>
        <taxon>Pterygota</taxon>
        <taxon>Neoptera</taxon>
        <taxon>Endopterygota</taxon>
        <taxon>Diptera</taxon>
        <taxon>Nematocera</taxon>
        <taxon>Sciaroidea</taxon>
        <taxon>Sciaridae</taxon>
        <taxon>Pseudolycoriella</taxon>
    </lineage>
</organism>
<keyword evidence="1" id="KW-0479">Metal-binding</keyword>
<feature type="compositionally biased region" description="Basic and acidic residues" evidence="6">
    <location>
        <begin position="530"/>
        <end position="540"/>
    </location>
</feature>
<keyword evidence="4" id="KW-0862">Zinc</keyword>
<dbReference type="Gene3D" id="3.30.160.60">
    <property type="entry name" value="Classic Zinc Finger"/>
    <property type="match status" value="4"/>
</dbReference>
<feature type="compositionally biased region" description="Basic residues" evidence="6">
    <location>
        <begin position="1"/>
        <end position="16"/>
    </location>
</feature>
<reference evidence="8" key="1">
    <citation type="submission" date="2022-07" db="EMBL/GenBank/DDBJ databases">
        <authorList>
            <person name="Trinca V."/>
            <person name="Uliana J.V.C."/>
            <person name="Torres T.T."/>
            <person name="Ward R.J."/>
            <person name="Monesi N."/>
        </authorList>
    </citation>
    <scope>NUCLEOTIDE SEQUENCE</scope>
    <source>
        <strain evidence="8">HSMRA1968</strain>
        <tissue evidence="8">Whole embryos</tissue>
    </source>
</reference>